<sequence>MKASVIAGSSIRLKHTHPYVVILWKQWEKKLLFSIEDKTTAKQLLIRQIPQNMLI</sequence>
<gene>
    <name evidence="1" type="ORF">OCBIM_22017357mg</name>
</gene>
<dbReference type="AlphaFoldDB" id="A0A0L8HEE6"/>
<organism evidence="1">
    <name type="scientific">Octopus bimaculoides</name>
    <name type="common">California two-spotted octopus</name>
    <dbReference type="NCBI Taxonomy" id="37653"/>
    <lineage>
        <taxon>Eukaryota</taxon>
        <taxon>Metazoa</taxon>
        <taxon>Spiralia</taxon>
        <taxon>Lophotrochozoa</taxon>
        <taxon>Mollusca</taxon>
        <taxon>Cephalopoda</taxon>
        <taxon>Coleoidea</taxon>
        <taxon>Octopodiformes</taxon>
        <taxon>Octopoda</taxon>
        <taxon>Incirrata</taxon>
        <taxon>Octopodidae</taxon>
        <taxon>Octopus</taxon>
    </lineage>
</organism>
<accession>A0A0L8HEE6</accession>
<reference evidence="1" key="1">
    <citation type="submission" date="2015-07" db="EMBL/GenBank/DDBJ databases">
        <title>MeaNS - Measles Nucleotide Surveillance Program.</title>
        <authorList>
            <person name="Tran T."/>
            <person name="Druce J."/>
        </authorList>
    </citation>
    <scope>NUCLEOTIDE SEQUENCE</scope>
    <source>
        <strain evidence="1">UCB-OBI-ISO-001</strain>
        <tissue evidence="1">Gonad</tissue>
    </source>
</reference>
<evidence type="ECO:0000313" key="1">
    <source>
        <dbReference type="EMBL" id="KOF87145.1"/>
    </source>
</evidence>
<proteinExistence type="predicted"/>
<dbReference type="EMBL" id="KQ418484">
    <property type="protein sequence ID" value="KOF87145.1"/>
    <property type="molecule type" value="Genomic_DNA"/>
</dbReference>
<protein>
    <submittedName>
        <fullName evidence="1">Uncharacterized protein</fullName>
    </submittedName>
</protein>
<name>A0A0L8HEE6_OCTBM</name>